<dbReference type="Pfam" id="PF02518">
    <property type="entry name" value="HATPase_c"/>
    <property type="match status" value="1"/>
</dbReference>
<dbReference type="PANTHER" id="PTHR43065">
    <property type="entry name" value="SENSOR HISTIDINE KINASE"/>
    <property type="match status" value="1"/>
</dbReference>
<evidence type="ECO:0000259" key="7">
    <source>
        <dbReference type="PROSITE" id="PS50110"/>
    </source>
</evidence>
<evidence type="ECO:0000256" key="1">
    <source>
        <dbReference type="ARBA" id="ARBA00000085"/>
    </source>
</evidence>
<evidence type="ECO:0000313" key="8">
    <source>
        <dbReference type="EMBL" id="TPG75510.1"/>
    </source>
</evidence>
<dbReference type="CDD" id="cd18161">
    <property type="entry name" value="REC_hyHK_blue-like"/>
    <property type="match status" value="1"/>
</dbReference>
<dbReference type="InterPro" id="IPR004358">
    <property type="entry name" value="Sig_transdc_His_kin-like_C"/>
</dbReference>
<dbReference type="Gene3D" id="3.40.50.2300">
    <property type="match status" value="1"/>
</dbReference>
<evidence type="ECO:0000256" key="3">
    <source>
        <dbReference type="ARBA" id="ARBA00022553"/>
    </source>
</evidence>
<accession>A0A502HQQ4</accession>
<feature type="coiled-coil region" evidence="5">
    <location>
        <begin position="142"/>
        <end position="176"/>
    </location>
</feature>
<feature type="domain" description="Histidine kinase" evidence="6">
    <location>
        <begin position="192"/>
        <end position="417"/>
    </location>
</feature>
<dbReference type="SUPFAM" id="SSF47384">
    <property type="entry name" value="Homodimeric domain of signal transducing histidine kinase"/>
    <property type="match status" value="1"/>
</dbReference>
<dbReference type="InterPro" id="IPR036890">
    <property type="entry name" value="HATPase_C_sf"/>
</dbReference>
<comment type="caution">
    <text evidence="8">The sequence shown here is derived from an EMBL/GenBank/DDBJ whole genome shotgun (WGS) entry which is preliminary data.</text>
</comment>
<dbReference type="GO" id="GO:0000155">
    <property type="term" value="F:phosphorelay sensor kinase activity"/>
    <property type="evidence" value="ECO:0007669"/>
    <property type="project" value="InterPro"/>
</dbReference>
<dbReference type="InterPro" id="IPR036097">
    <property type="entry name" value="HisK_dim/P_sf"/>
</dbReference>
<dbReference type="Gene3D" id="3.30.565.10">
    <property type="entry name" value="Histidine kinase-like ATPase, C-terminal domain"/>
    <property type="match status" value="1"/>
</dbReference>
<dbReference type="PROSITE" id="PS50110">
    <property type="entry name" value="RESPONSE_REGULATORY"/>
    <property type="match status" value="1"/>
</dbReference>
<name>A0A502HQQ4_9PSED</name>
<dbReference type="Pfam" id="PF00072">
    <property type="entry name" value="Response_reg"/>
    <property type="match status" value="1"/>
</dbReference>
<dbReference type="Gene3D" id="1.10.287.130">
    <property type="match status" value="1"/>
</dbReference>
<dbReference type="PANTHER" id="PTHR43065:SF42">
    <property type="entry name" value="TWO-COMPONENT SENSOR PPRA"/>
    <property type="match status" value="1"/>
</dbReference>
<dbReference type="InterPro" id="IPR005467">
    <property type="entry name" value="His_kinase_dom"/>
</dbReference>
<keyword evidence="5" id="KW-0175">Coiled coil</keyword>
<dbReference type="InterPro" id="IPR011006">
    <property type="entry name" value="CheY-like_superfamily"/>
</dbReference>
<dbReference type="SMART" id="SM00387">
    <property type="entry name" value="HATPase_c"/>
    <property type="match status" value="1"/>
</dbReference>
<dbReference type="SUPFAM" id="SSF55874">
    <property type="entry name" value="ATPase domain of HSP90 chaperone/DNA topoisomerase II/histidine kinase"/>
    <property type="match status" value="1"/>
</dbReference>
<dbReference type="SMART" id="SM00388">
    <property type="entry name" value="HisKA"/>
    <property type="match status" value="1"/>
</dbReference>
<dbReference type="PROSITE" id="PS50109">
    <property type="entry name" value="HIS_KIN"/>
    <property type="match status" value="1"/>
</dbReference>
<dbReference type="CDD" id="cd00082">
    <property type="entry name" value="HisKA"/>
    <property type="match status" value="1"/>
</dbReference>
<gene>
    <name evidence="8" type="ORF">EAH74_30745</name>
</gene>
<dbReference type="Proteomes" id="UP000320914">
    <property type="component" value="Unassembled WGS sequence"/>
</dbReference>
<dbReference type="InterPro" id="IPR003661">
    <property type="entry name" value="HisK_dim/P_dom"/>
</dbReference>
<keyword evidence="3 4" id="KW-0597">Phosphoprotein</keyword>
<evidence type="ECO:0000259" key="6">
    <source>
        <dbReference type="PROSITE" id="PS50109"/>
    </source>
</evidence>
<sequence length="556" mass="60812">MIAQEAMSERAIILAPLGRDSQIALMMLNEAGYDGVITRDLVALCSELQQGAGLLLISSEALLGGDLEPLLDLIEQQPAWSDLPIVLMTYHGGPEQNPASRYGPQLGNVTFLERPFHPVTLISLVTTALRGRRRQYEARDRLIDLSQSELRLQNTLETLEQQVEERTAQLRHNEEALRQSQKMEAVGQLTGGIAHDFNNMLTGIIGSLELLRRRLARGRTDDLDSLIDLGVTSANRAAGLTHRLLAFSRRQSLDSKPVEMNTLVVSMGELLQRSINETIQLDMQLNEQLWVAEADPNQLESALLNLVINARDAMPDGGRLVVKTSNQHLDIGLTEAQSNLQPGDYVVLSVTDTGCGMPQSIINRAFDPFFTTKPIGQGTGLGLSMIYGFSKQSHGHVAIHSEVGKGTTVSLFLPRFAGDMPQDSPVDVQHAPFAQNGETVLIVEDDPAVRVLVSTVLSDLGYAFVEAGDADSAVPILDSGQRIDLLISDVGLPGMNGRQLAEIGRQYRPDLKVLFITGYAEHAAVRGGFLDPGMQMITKPFTFDLLTAKVREMIRI</sequence>
<feature type="modified residue" description="4-aspartylphosphate" evidence="4">
    <location>
        <position position="489"/>
    </location>
</feature>
<dbReference type="SMART" id="SM00448">
    <property type="entry name" value="REC"/>
    <property type="match status" value="1"/>
</dbReference>
<dbReference type="InterPro" id="IPR003594">
    <property type="entry name" value="HATPase_dom"/>
</dbReference>
<evidence type="ECO:0000256" key="5">
    <source>
        <dbReference type="SAM" id="Coils"/>
    </source>
</evidence>
<dbReference type="EC" id="2.7.13.3" evidence="2"/>
<reference evidence="8 9" key="1">
    <citation type="journal article" date="2019" name="Environ. Microbiol.">
        <title>Species interactions and distinct microbial communities in high Arctic permafrost affected cryosols are associated with the CH4 and CO2 gas fluxes.</title>
        <authorList>
            <person name="Altshuler I."/>
            <person name="Hamel J."/>
            <person name="Turney S."/>
            <person name="Magnuson E."/>
            <person name="Levesque R."/>
            <person name="Greer C."/>
            <person name="Whyte L.G."/>
        </authorList>
    </citation>
    <scope>NUCLEOTIDE SEQUENCE [LARGE SCALE GENOMIC DNA]</scope>
    <source>
        <strain evidence="8 9">OWC5</strain>
    </source>
</reference>
<feature type="domain" description="Response regulatory" evidence="7">
    <location>
        <begin position="439"/>
        <end position="554"/>
    </location>
</feature>
<proteinExistence type="predicted"/>
<organism evidence="8 9">
    <name type="scientific">Pseudomonas mandelii</name>
    <dbReference type="NCBI Taxonomy" id="75612"/>
    <lineage>
        <taxon>Bacteria</taxon>
        <taxon>Pseudomonadati</taxon>
        <taxon>Pseudomonadota</taxon>
        <taxon>Gammaproteobacteria</taxon>
        <taxon>Pseudomonadales</taxon>
        <taxon>Pseudomonadaceae</taxon>
        <taxon>Pseudomonas</taxon>
    </lineage>
</organism>
<protein>
    <recommendedName>
        <fullName evidence="2">histidine kinase</fullName>
        <ecNumber evidence="2">2.7.13.3</ecNumber>
    </recommendedName>
</protein>
<dbReference type="PRINTS" id="PR00344">
    <property type="entry name" value="BCTRLSENSOR"/>
</dbReference>
<dbReference type="EMBL" id="RCZA01000020">
    <property type="protein sequence ID" value="TPG75510.1"/>
    <property type="molecule type" value="Genomic_DNA"/>
</dbReference>
<evidence type="ECO:0000256" key="4">
    <source>
        <dbReference type="PROSITE-ProRule" id="PRU00169"/>
    </source>
</evidence>
<dbReference type="InterPro" id="IPR001789">
    <property type="entry name" value="Sig_transdc_resp-reg_receiver"/>
</dbReference>
<evidence type="ECO:0000256" key="2">
    <source>
        <dbReference type="ARBA" id="ARBA00012438"/>
    </source>
</evidence>
<comment type="catalytic activity">
    <reaction evidence="1">
        <text>ATP + protein L-histidine = ADP + protein N-phospho-L-histidine.</text>
        <dbReference type="EC" id="2.7.13.3"/>
    </reaction>
</comment>
<evidence type="ECO:0000313" key="9">
    <source>
        <dbReference type="Proteomes" id="UP000320914"/>
    </source>
</evidence>
<dbReference type="Pfam" id="PF00512">
    <property type="entry name" value="HisKA"/>
    <property type="match status" value="1"/>
</dbReference>
<dbReference type="SUPFAM" id="SSF52172">
    <property type="entry name" value="CheY-like"/>
    <property type="match status" value="2"/>
</dbReference>
<dbReference type="AlphaFoldDB" id="A0A502HQQ4"/>